<sequence>MIIIAFILILLGMYLLFMASEKYRSPKSAGHFKSIAQKYYRYFKIAAFILFGLCAFILIQHYKFSIGFVSWWIFATPLTFILILLLNPLRSSK</sequence>
<evidence type="ECO:0000256" key="1">
    <source>
        <dbReference type="SAM" id="Phobius"/>
    </source>
</evidence>
<comment type="caution">
    <text evidence="2">The sequence shown here is derived from an EMBL/GenBank/DDBJ whole genome shotgun (WGS) entry which is preliminary data.</text>
</comment>
<dbReference type="Proteomes" id="UP000276905">
    <property type="component" value="Unassembled WGS sequence"/>
</dbReference>
<gene>
    <name evidence="2" type="ORF">EA756_08355</name>
</gene>
<dbReference type="AlphaFoldDB" id="A0A3R9S0B4"/>
<evidence type="ECO:0000313" key="3">
    <source>
        <dbReference type="Proteomes" id="UP000276905"/>
    </source>
</evidence>
<evidence type="ECO:0000313" key="2">
    <source>
        <dbReference type="EMBL" id="RSO58257.1"/>
    </source>
</evidence>
<organism evidence="2 3">
    <name type="scientific">Acinetobacter lactucae</name>
    <dbReference type="NCBI Taxonomy" id="1785128"/>
    <lineage>
        <taxon>Bacteria</taxon>
        <taxon>Pseudomonadati</taxon>
        <taxon>Pseudomonadota</taxon>
        <taxon>Gammaproteobacteria</taxon>
        <taxon>Moraxellales</taxon>
        <taxon>Moraxellaceae</taxon>
        <taxon>Acinetobacter</taxon>
        <taxon>Acinetobacter calcoaceticus/baumannii complex</taxon>
    </lineage>
</organism>
<reference evidence="2 3" key="1">
    <citation type="submission" date="2018-10" db="EMBL/GenBank/DDBJ databases">
        <title>GWAS and RNA-Seq identify cryptic mechanisms of antimicrobial resistance in Acinetobacter baumannii.</title>
        <authorList>
            <person name="Sahl J.W."/>
        </authorList>
    </citation>
    <scope>NUCLEOTIDE SEQUENCE [LARGE SCALE GENOMIC DNA]</scope>
    <source>
        <strain evidence="2 3">TG41018</strain>
    </source>
</reference>
<proteinExistence type="predicted"/>
<keyword evidence="1" id="KW-0812">Transmembrane</keyword>
<keyword evidence="1" id="KW-1133">Transmembrane helix</keyword>
<dbReference type="EMBL" id="RFES01000004">
    <property type="protein sequence ID" value="RSO58257.1"/>
    <property type="molecule type" value="Genomic_DNA"/>
</dbReference>
<dbReference type="RefSeq" id="WP_125698812.1">
    <property type="nucleotide sequence ID" value="NZ_RFEL01000007.1"/>
</dbReference>
<protein>
    <submittedName>
        <fullName evidence="2">DUF1634 domain-containing protein</fullName>
    </submittedName>
</protein>
<accession>A0A3R9S0B4</accession>
<keyword evidence="1" id="KW-0472">Membrane</keyword>
<name>A0A3R9S0B4_9GAMM</name>
<feature type="transmembrane region" description="Helical" evidence="1">
    <location>
        <begin position="66"/>
        <end position="86"/>
    </location>
</feature>
<feature type="transmembrane region" description="Helical" evidence="1">
    <location>
        <begin position="42"/>
        <end position="59"/>
    </location>
</feature>